<keyword evidence="2" id="KW-1185">Reference proteome</keyword>
<gene>
    <name evidence="1" type="ORF">MENTE1834_LOCUS25953</name>
</gene>
<comment type="caution">
    <text evidence="1">The sequence shown here is derived from an EMBL/GenBank/DDBJ whole genome shotgun (WGS) entry which is preliminary data.</text>
</comment>
<organism evidence="1 2">
    <name type="scientific">Meloidogyne enterolobii</name>
    <name type="common">Root-knot nematode worm</name>
    <name type="synonym">Meloidogyne mayaguensis</name>
    <dbReference type="NCBI Taxonomy" id="390850"/>
    <lineage>
        <taxon>Eukaryota</taxon>
        <taxon>Metazoa</taxon>
        <taxon>Ecdysozoa</taxon>
        <taxon>Nematoda</taxon>
        <taxon>Chromadorea</taxon>
        <taxon>Rhabditida</taxon>
        <taxon>Tylenchina</taxon>
        <taxon>Tylenchomorpha</taxon>
        <taxon>Tylenchoidea</taxon>
        <taxon>Meloidogynidae</taxon>
        <taxon>Meloidogyninae</taxon>
        <taxon>Meloidogyne</taxon>
    </lineage>
</organism>
<proteinExistence type="predicted"/>
<dbReference type="Proteomes" id="UP001497535">
    <property type="component" value="Unassembled WGS sequence"/>
</dbReference>
<evidence type="ECO:0000313" key="1">
    <source>
        <dbReference type="EMBL" id="CAK5078880.1"/>
    </source>
</evidence>
<name>A0ACB0ZLG2_MELEN</name>
<dbReference type="EMBL" id="CAVMJV010000036">
    <property type="protein sequence ID" value="CAK5078880.1"/>
    <property type="molecule type" value="Genomic_DNA"/>
</dbReference>
<evidence type="ECO:0000313" key="2">
    <source>
        <dbReference type="Proteomes" id="UP001497535"/>
    </source>
</evidence>
<sequence length="64" mass="7414">MARNVRERMMCSGIIYSLSFYVWQTKKEAEPFYGFLKYVQGRGKDLLNCGQETCGFEICGFKAL</sequence>
<protein>
    <submittedName>
        <fullName evidence="1">Uncharacterized protein</fullName>
    </submittedName>
</protein>
<accession>A0ACB0ZLG2</accession>
<reference evidence="1" key="1">
    <citation type="submission" date="2023-11" db="EMBL/GenBank/DDBJ databases">
        <authorList>
            <person name="Poullet M."/>
        </authorList>
    </citation>
    <scope>NUCLEOTIDE SEQUENCE</scope>
    <source>
        <strain evidence="1">E1834</strain>
    </source>
</reference>